<dbReference type="Gene3D" id="1.20.58.80">
    <property type="entry name" value="Phosphotransferase system, lactose/cellobiose-type IIA subunit"/>
    <property type="match status" value="1"/>
</dbReference>
<evidence type="ECO:0000313" key="3">
    <source>
        <dbReference type="Proteomes" id="UP000821853"/>
    </source>
</evidence>
<organism evidence="2 3">
    <name type="scientific">Haemaphysalis longicornis</name>
    <name type="common">Bush tick</name>
    <dbReference type="NCBI Taxonomy" id="44386"/>
    <lineage>
        <taxon>Eukaryota</taxon>
        <taxon>Metazoa</taxon>
        <taxon>Ecdysozoa</taxon>
        <taxon>Arthropoda</taxon>
        <taxon>Chelicerata</taxon>
        <taxon>Arachnida</taxon>
        <taxon>Acari</taxon>
        <taxon>Parasitiformes</taxon>
        <taxon>Ixodida</taxon>
        <taxon>Ixodoidea</taxon>
        <taxon>Ixodidae</taxon>
        <taxon>Haemaphysalinae</taxon>
        <taxon>Haemaphysalis</taxon>
    </lineage>
</organism>
<keyword evidence="1" id="KW-0472">Membrane</keyword>
<keyword evidence="1" id="KW-0812">Transmembrane</keyword>
<protein>
    <submittedName>
        <fullName evidence="2">Uncharacterized protein</fullName>
    </submittedName>
</protein>
<dbReference type="Proteomes" id="UP000821853">
    <property type="component" value="Chromosome 8"/>
</dbReference>
<proteinExistence type="predicted"/>
<gene>
    <name evidence="2" type="ORF">HPB48_011164</name>
</gene>
<dbReference type="OrthoDB" id="10251136at2759"/>
<evidence type="ECO:0000256" key="1">
    <source>
        <dbReference type="SAM" id="Phobius"/>
    </source>
</evidence>
<name>A0A9J6GX65_HAELO</name>
<dbReference type="VEuPathDB" id="VectorBase:HLOH_047063"/>
<keyword evidence="1" id="KW-1133">Transmembrane helix</keyword>
<comment type="caution">
    <text evidence="2">The sequence shown here is derived from an EMBL/GenBank/DDBJ whole genome shotgun (WGS) entry which is preliminary data.</text>
</comment>
<accession>A0A9J6GX65</accession>
<reference evidence="2 3" key="1">
    <citation type="journal article" date="2020" name="Cell">
        <title>Large-Scale Comparative Analyses of Tick Genomes Elucidate Their Genetic Diversity and Vector Capacities.</title>
        <authorList>
            <consortium name="Tick Genome and Microbiome Consortium (TIGMIC)"/>
            <person name="Jia N."/>
            <person name="Wang J."/>
            <person name="Shi W."/>
            <person name="Du L."/>
            <person name="Sun Y."/>
            <person name="Zhan W."/>
            <person name="Jiang J.F."/>
            <person name="Wang Q."/>
            <person name="Zhang B."/>
            <person name="Ji P."/>
            <person name="Bell-Sakyi L."/>
            <person name="Cui X.M."/>
            <person name="Yuan T.T."/>
            <person name="Jiang B.G."/>
            <person name="Yang W.F."/>
            <person name="Lam T.T."/>
            <person name="Chang Q.C."/>
            <person name="Ding S.J."/>
            <person name="Wang X.J."/>
            <person name="Zhu J.G."/>
            <person name="Ruan X.D."/>
            <person name="Zhao L."/>
            <person name="Wei J.T."/>
            <person name="Ye R.Z."/>
            <person name="Que T.C."/>
            <person name="Du C.H."/>
            <person name="Zhou Y.H."/>
            <person name="Cheng J.X."/>
            <person name="Dai P.F."/>
            <person name="Guo W.B."/>
            <person name="Han X.H."/>
            <person name="Huang E.J."/>
            <person name="Li L.F."/>
            <person name="Wei W."/>
            <person name="Gao Y.C."/>
            <person name="Liu J.Z."/>
            <person name="Shao H.Z."/>
            <person name="Wang X."/>
            <person name="Wang C.C."/>
            <person name="Yang T.C."/>
            <person name="Huo Q.B."/>
            <person name="Li W."/>
            <person name="Chen H.Y."/>
            <person name="Chen S.E."/>
            <person name="Zhou L.G."/>
            <person name="Ni X.B."/>
            <person name="Tian J.H."/>
            <person name="Sheng Y."/>
            <person name="Liu T."/>
            <person name="Pan Y.S."/>
            <person name="Xia L.Y."/>
            <person name="Li J."/>
            <person name="Zhao F."/>
            <person name="Cao W.C."/>
        </authorList>
    </citation>
    <scope>NUCLEOTIDE SEQUENCE [LARGE SCALE GENOMIC DNA]</scope>
    <source>
        <strain evidence="2">HaeL-2018</strain>
    </source>
</reference>
<feature type="transmembrane region" description="Helical" evidence="1">
    <location>
        <begin position="117"/>
        <end position="144"/>
    </location>
</feature>
<sequence>MRPHQYNGLSTAARVQRYSERGGQNFAPYHAPDQTRLSDWSSRRHHVIVTPHHFPLELGEGVLFLPPSSRRVGCYGGVRVVSGCSWPNHERARAGDGVTDMAAVTSRRVRTLKAVGYVFYPVFVVFCMLRWLLSKVVLVLWFVFRGVWRSHTESHLTAAQDTSIMAAASGEPDANLLIRQKQHHKKAFDFISKALKYDEENDVNARCRDKFPASFCSFFGPSRLASSLWASFGVARASAWATPTGYSGGRVLMVLLLSAFFHSYE</sequence>
<dbReference type="EMBL" id="JABSTR010000010">
    <property type="protein sequence ID" value="KAH9380077.1"/>
    <property type="molecule type" value="Genomic_DNA"/>
</dbReference>
<evidence type="ECO:0000313" key="2">
    <source>
        <dbReference type="EMBL" id="KAH9380077.1"/>
    </source>
</evidence>
<dbReference type="AlphaFoldDB" id="A0A9J6GX65"/>
<keyword evidence="3" id="KW-1185">Reference proteome</keyword>